<dbReference type="HOGENOM" id="CLU_004457_0_1_1"/>
<dbReference type="GeneID" id="18924413"/>
<evidence type="ECO:0000259" key="3">
    <source>
        <dbReference type="PROSITE" id="PS50086"/>
    </source>
</evidence>
<dbReference type="InParanoid" id="F4S3H6"/>
<dbReference type="InterPro" id="IPR035969">
    <property type="entry name" value="Rab-GAP_TBC_sf"/>
</dbReference>
<dbReference type="RefSeq" id="XP_007415909.1">
    <property type="nucleotide sequence ID" value="XM_007415847.1"/>
</dbReference>
<protein>
    <recommendedName>
        <fullName evidence="3">Rab-GAP TBC domain-containing protein</fullName>
    </recommendedName>
</protein>
<dbReference type="GO" id="GO:0005096">
    <property type="term" value="F:GTPase activator activity"/>
    <property type="evidence" value="ECO:0007669"/>
    <property type="project" value="UniProtKB-KW"/>
</dbReference>
<name>F4S3H6_MELLP</name>
<dbReference type="KEGG" id="mlr:MELLADRAFT_111532"/>
<evidence type="ECO:0000313" key="5">
    <source>
        <dbReference type="Proteomes" id="UP000001072"/>
    </source>
</evidence>
<dbReference type="VEuPathDB" id="FungiDB:MELLADRAFT_111532"/>
<dbReference type="eggNOG" id="KOG2197">
    <property type="taxonomic scope" value="Eukaryota"/>
</dbReference>
<dbReference type="Proteomes" id="UP000001072">
    <property type="component" value="Unassembled WGS sequence"/>
</dbReference>
<dbReference type="Gene3D" id="2.30.29.230">
    <property type="match status" value="1"/>
</dbReference>
<dbReference type="SMART" id="SM00164">
    <property type="entry name" value="TBC"/>
    <property type="match status" value="1"/>
</dbReference>
<keyword evidence="1" id="KW-0343">GTPase activation</keyword>
<sequence>MGGGPSTPPDISLINRSEILSPCEPSPDTRSLHSEDLIEVTCSGIPPTKIQDPAPIEEPLDILADDLPRGDKLPTDDDNCSYKLRWSKSKVYVHPTAFLRDNVPGYLGILQRSRASFYLSWIPEYLLDSSSEREHWVEVETDPYSTTSDVMVTIPPESTHSASSRTHAFSIPINSIYSLMLRPPTLRSWYGTVVVNLFDGITLPILYMHDDESGSAQFARQSIPAALASEPPRASLPASWGGDALLNQLRRFADVLVSKIEPGLYLINPSATDREAHLTPLFDDDSIFDNSPLPSRLTPRRHYDRDDDDDIPLGLRNSILHQSLNGSSASGSMDNMTFNILNSFSRITQNARSAAQLVLSHKLAKPILPHLPKPFTSLANGEPDLVRWSQQAGVEGYDVARVYLAKWASIVAAQGEQARRAERGDWDFQETEDGGVGGGFEVVYTMYEIPRVRANRAPTQPIQLEEFIAWQDDNGRMLLPESECRRRIFQRGLAVSARKDIWLFLLGVYRWDSDRLEREHKLNLMKEQYETLKKGWEKDESGLKETAGFREEAHRIDIDCRRTDRQQSYFAIPSDPSSADDILEPLDEGSRYVQGMSDLCAPLYVVFEADQAVTFFAFVKLMDRMGMKDELSRLQKLLKLIDPGLYRHFDKTNSLNLFICFRWILIGFKREFVFQDVMKVWEAMWSDICGPHTDLFIALAILEKHREPIIRYLREFDETLDCDEVLAQAEVLYLTFKSIVEKHSDDEPDPSSPSPSTQTENEDKKVKGKIIIDEELKGLI</sequence>
<evidence type="ECO:0000256" key="2">
    <source>
        <dbReference type="SAM" id="MobiDB-lite"/>
    </source>
</evidence>
<dbReference type="Pfam" id="PF00566">
    <property type="entry name" value="RabGAP-TBC"/>
    <property type="match status" value="1"/>
</dbReference>
<feature type="domain" description="Rab-GAP TBC" evidence="3">
    <location>
        <begin position="492"/>
        <end position="688"/>
    </location>
</feature>
<keyword evidence="5" id="KW-1185">Reference proteome</keyword>
<dbReference type="FunCoup" id="F4S3H6">
    <property type="interactions" value="234"/>
</dbReference>
<dbReference type="FunFam" id="1.10.472.80:FF:000077">
    <property type="entry name" value="TBC1 domain family member"/>
    <property type="match status" value="1"/>
</dbReference>
<gene>
    <name evidence="4" type="ORF">MELLADRAFT_111532</name>
</gene>
<feature type="region of interest" description="Disordered" evidence="2">
    <location>
        <begin position="743"/>
        <end position="768"/>
    </location>
</feature>
<dbReference type="InterPro" id="IPR000195">
    <property type="entry name" value="Rab-GAP-TBC_dom"/>
</dbReference>
<dbReference type="AlphaFoldDB" id="F4S3H6"/>
<evidence type="ECO:0000256" key="1">
    <source>
        <dbReference type="ARBA" id="ARBA00022468"/>
    </source>
</evidence>
<dbReference type="PANTHER" id="PTHR22957">
    <property type="entry name" value="TBC1 DOMAIN FAMILY MEMBER GTPASE-ACTIVATING PROTEIN"/>
    <property type="match status" value="1"/>
</dbReference>
<reference evidence="5" key="1">
    <citation type="journal article" date="2011" name="Proc. Natl. Acad. Sci. U.S.A.">
        <title>Obligate biotrophy features unraveled by the genomic analysis of rust fungi.</title>
        <authorList>
            <person name="Duplessis S."/>
            <person name="Cuomo C.A."/>
            <person name="Lin Y.-C."/>
            <person name="Aerts A."/>
            <person name="Tisserant E."/>
            <person name="Veneault-Fourrey C."/>
            <person name="Joly D.L."/>
            <person name="Hacquard S."/>
            <person name="Amselem J."/>
            <person name="Cantarel B.L."/>
            <person name="Chiu R."/>
            <person name="Coutinho P.M."/>
            <person name="Feau N."/>
            <person name="Field M."/>
            <person name="Frey P."/>
            <person name="Gelhaye E."/>
            <person name="Goldberg J."/>
            <person name="Grabherr M.G."/>
            <person name="Kodira C.D."/>
            <person name="Kohler A."/>
            <person name="Kuees U."/>
            <person name="Lindquist E.A."/>
            <person name="Lucas S.M."/>
            <person name="Mago R."/>
            <person name="Mauceli E."/>
            <person name="Morin E."/>
            <person name="Murat C."/>
            <person name="Pangilinan J.L."/>
            <person name="Park R."/>
            <person name="Pearson M."/>
            <person name="Quesneville H."/>
            <person name="Rouhier N."/>
            <person name="Sakthikumar S."/>
            <person name="Salamov A.A."/>
            <person name="Schmutz J."/>
            <person name="Selles B."/>
            <person name="Shapiro H."/>
            <person name="Tanguay P."/>
            <person name="Tuskan G.A."/>
            <person name="Henrissat B."/>
            <person name="Van de Peer Y."/>
            <person name="Rouze P."/>
            <person name="Ellis J.G."/>
            <person name="Dodds P.N."/>
            <person name="Schein J.E."/>
            <person name="Zhong S."/>
            <person name="Hamelin R.C."/>
            <person name="Grigoriev I.V."/>
            <person name="Szabo L.J."/>
            <person name="Martin F."/>
        </authorList>
    </citation>
    <scope>NUCLEOTIDE SEQUENCE [LARGE SCALE GENOMIC DNA]</scope>
    <source>
        <strain evidence="5">98AG31 / pathotype 3-4-7</strain>
    </source>
</reference>
<dbReference type="SUPFAM" id="SSF47923">
    <property type="entry name" value="Ypt/Rab-GAP domain of gyp1p"/>
    <property type="match status" value="2"/>
</dbReference>
<dbReference type="STRING" id="747676.F4S3H6"/>
<dbReference type="EMBL" id="GL883143">
    <property type="protein sequence ID" value="EGG00835.1"/>
    <property type="molecule type" value="Genomic_DNA"/>
</dbReference>
<dbReference type="Gene3D" id="1.10.8.270">
    <property type="entry name" value="putative rabgap domain of human tbc1 domain family member 14 like domains"/>
    <property type="match status" value="1"/>
</dbReference>
<organism evidence="5">
    <name type="scientific">Melampsora larici-populina (strain 98AG31 / pathotype 3-4-7)</name>
    <name type="common">Poplar leaf rust fungus</name>
    <dbReference type="NCBI Taxonomy" id="747676"/>
    <lineage>
        <taxon>Eukaryota</taxon>
        <taxon>Fungi</taxon>
        <taxon>Dikarya</taxon>
        <taxon>Basidiomycota</taxon>
        <taxon>Pucciniomycotina</taxon>
        <taxon>Pucciniomycetes</taxon>
        <taxon>Pucciniales</taxon>
        <taxon>Melampsoraceae</taxon>
        <taxon>Melampsora</taxon>
    </lineage>
</organism>
<dbReference type="PROSITE" id="PS50086">
    <property type="entry name" value="TBC_RABGAP"/>
    <property type="match status" value="1"/>
</dbReference>
<dbReference type="PANTHER" id="PTHR22957:SF502">
    <property type="entry name" value="SMALL G PROTEIN SIGNALING MODULATOR 2-RELATED"/>
    <property type="match status" value="1"/>
</dbReference>
<accession>F4S3H6</accession>
<evidence type="ECO:0000313" key="4">
    <source>
        <dbReference type="EMBL" id="EGG00835.1"/>
    </source>
</evidence>
<proteinExistence type="predicted"/>
<dbReference type="OrthoDB" id="10264062at2759"/>
<dbReference type="Gene3D" id="1.10.472.80">
    <property type="entry name" value="Ypt/Rab-GAP domain of gyp1p, domain 3"/>
    <property type="match status" value="1"/>
</dbReference>